<dbReference type="AlphaFoldDB" id="A0A017TIS5"/>
<proteinExistence type="predicted"/>
<keyword evidence="2" id="KW-1185">Reference proteome</keyword>
<dbReference type="Gene3D" id="3.40.50.1820">
    <property type="entry name" value="alpha/beta hydrolase"/>
    <property type="match status" value="1"/>
</dbReference>
<organism evidence="1 2">
    <name type="scientific">Chondromyces apiculatus DSM 436</name>
    <dbReference type="NCBI Taxonomy" id="1192034"/>
    <lineage>
        <taxon>Bacteria</taxon>
        <taxon>Pseudomonadati</taxon>
        <taxon>Myxococcota</taxon>
        <taxon>Polyangia</taxon>
        <taxon>Polyangiales</taxon>
        <taxon>Polyangiaceae</taxon>
        <taxon>Chondromyces</taxon>
    </lineage>
</organism>
<accession>A0A017TIS5</accession>
<dbReference type="EMBL" id="ASRX01000002">
    <property type="protein sequence ID" value="EYF08750.1"/>
    <property type="molecule type" value="Genomic_DNA"/>
</dbReference>
<sequence length="252" mass="27001">MEPEDPGVPAPRGALPALDEEPLIEIDVPGHHPAVVSVPRRATSPRPVIVATHGAGDRAEPHCTIWRNTIQDRGFVLCPRGTAMGAGEPGPYTGYFYRDHHHLGREIAAALAALEARFPEHLDLEAPVYTGFSQGAIQGVPVLFEGPARFSRAVLIEGGYGGYREWSALAARLFKDRGGERALFACGGPSCVTKATHASKLLEAAGVTARVLDVEGAGHSYGGVMEDQVRRAFAWVVEGDDRWGNLPALARR</sequence>
<evidence type="ECO:0000313" key="1">
    <source>
        <dbReference type="EMBL" id="EYF08750.1"/>
    </source>
</evidence>
<evidence type="ECO:0000313" key="2">
    <source>
        <dbReference type="Proteomes" id="UP000019678"/>
    </source>
</evidence>
<dbReference type="RefSeq" id="WP_044234960.1">
    <property type="nucleotide sequence ID" value="NZ_ASRX01000002.1"/>
</dbReference>
<dbReference type="InterPro" id="IPR029058">
    <property type="entry name" value="AB_hydrolase_fold"/>
</dbReference>
<protein>
    <submittedName>
        <fullName evidence="1">Tropomyosin-1, isoforms 33/34 (Tropomyosin II)</fullName>
    </submittedName>
</protein>
<gene>
    <name evidence="1" type="ORF">CAP_2611</name>
</gene>
<dbReference type="SUPFAM" id="SSF53474">
    <property type="entry name" value="alpha/beta-Hydrolases"/>
    <property type="match status" value="1"/>
</dbReference>
<reference evidence="1 2" key="1">
    <citation type="submission" date="2013-05" db="EMBL/GenBank/DDBJ databases">
        <title>Genome assembly of Chondromyces apiculatus DSM 436.</title>
        <authorList>
            <person name="Sharma G."/>
            <person name="Khatri I."/>
            <person name="Kaur C."/>
            <person name="Mayilraj S."/>
            <person name="Subramanian S."/>
        </authorList>
    </citation>
    <scope>NUCLEOTIDE SEQUENCE [LARGE SCALE GENOMIC DNA]</scope>
    <source>
        <strain evidence="1 2">DSM 436</strain>
    </source>
</reference>
<comment type="caution">
    <text evidence="1">The sequence shown here is derived from an EMBL/GenBank/DDBJ whole genome shotgun (WGS) entry which is preliminary data.</text>
</comment>
<dbReference type="STRING" id="1192034.CAP_2611"/>
<dbReference type="Proteomes" id="UP000019678">
    <property type="component" value="Unassembled WGS sequence"/>
</dbReference>
<name>A0A017TIS5_9BACT</name>